<accession>A0A259U2U3</accession>
<dbReference type="SMART" id="SM00116">
    <property type="entry name" value="CBS"/>
    <property type="match status" value="2"/>
</dbReference>
<name>A0A259U2U3_9BACT</name>
<reference evidence="5 6" key="1">
    <citation type="submission" date="2016-11" db="EMBL/GenBank/DDBJ databases">
        <title>Study of marine rhodopsin-containing bacteria.</title>
        <authorList>
            <person name="Yoshizawa S."/>
            <person name="Kumagai Y."/>
            <person name="Kogure K."/>
        </authorList>
    </citation>
    <scope>NUCLEOTIDE SEQUENCE [LARGE SCALE GENOMIC DNA]</scope>
    <source>
        <strain evidence="5 6">SG-29</strain>
    </source>
</reference>
<sequence length="218" mass="23429">MTVQTLYSPEPALLSTDSIGDALLRLEEEGLAAMPVADESGKLVAVVSEIALQDHPDPRALLSTLGQYGAPLSSEPDTHVFDAAHLMREHDLVSLPIADADGTYRGLVTRRDVFGQLAHMLATEEDGAIIVAEVGRHDVSLAQLAHLIEGSGVRILSISTEDDAATGHVRITLKLNVTDTSRVRHLLTHHGIGVVGVFDEADSDLESRAAEFLRYLEV</sequence>
<dbReference type="EMBL" id="MQWB01000001">
    <property type="protein sequence ID" value="OZC04280.1"/>
    <property type="molecule type" value="Genomic_DNA"/>
</dbReference>
<comment type="caution">
    <text evidence="5">The sequence shown here is derived from an EMBL/GenBank/DDBJ whole genome shotgun (WGS) entry which is preliminary data.</text>
</comment>
<dbReference type="PROSITE" id="PS51371">
    <property type="entry name" value="CBS"/>
    <property type="match status" value="1"/>
</dbReference>
<gene>
    <name evidence="5" type="ORF">BSZ36_15595</name>
</gene>
<feature type="domain" description="CBS" evidence="4">
    <location>
        <begin position="62"/>
        <end position="123"/>
    </location>
</feature>
<keyword evidence="2 3" id="KW-0129">CBS domain</keyword>
<evidence type="ECO:0000256" key="2">
    <source>
        <dbReference type="ARBA" id="ARBA00023122"/>
    </source>
</evidence>
<dbReference type="PANTHER" id="PTHR48108">
    <property type="entry name" value="CBS DOMAIN-CONTAINING PROTEIN CBSX2, CHLOROPLASTIC"/>
    <property type="match status" value="1"/>
</dbReference>
<dbReference type="PANTHER" id="PTHR48108:SF26">
    <property type="entry name" value="CBS DOMAIN-CONTAINING PROTEIN DDB_G0289609"/>
    <property type="match status" value="1"/>
</dbReference>
<dbReference type="Gene3D" id="3.20.20.70">
    <property type="entry name" value="Aldolase class I"/>
    <property type="match status" value="1"/>
</dbReference>
<evidence type="ECO:0000256" key="1">
    <source>
        <dbReference type="ARBA" id="ARBA00022737"/>
    </source>
</evidence>
<dbReference type="InterPro" id="IPR046342">
    <property type="entry name" value="CBS_dom_sf"/>
</dbReference>
<evidence type="ECO:0000313" key="6">
    <source>
        <dbReference type="Proteomes" id="UP000216446"/>
    </source>
</evidence>
<dbReference type="Pfam" id="PF00571">
    <property type="entry name" value="CBS"/>
    <property type="match status" value="2"/>
</dbReference>
<dbReference type="OrthoDB" id="1523762at2"/>
<evidence type="ECO:0000256" key="3">
    <source>
        <dbReference type="PROSITE-ProRule" id="PRU00703"/>
    </source>
</evidence>
<evidence type="ECO:0000313" key="5">
    <source>
        <dbReference type="EMBL" id="OZC04280.1"/>
    </source>
</evidence>
<dbReference type="InterPro" id="IPR051462">
    <property type="entry name" value="CBS_domain-containing"/>
</dbReference>
<dbReference type="RefSeq" id="WP_094550575.1">
    <property type="nucleotide sequence ID" value="NZ_MQWB01000001.1"/>
</dbReference>
<protein>
    <recommendedName>
        <fullName evidence="4">CBS domain-containing protein</fullName>
    </recommendedName>
</protein>
<dbReference type="Proteomes" id="UP000216446">
    <property type="component" value="Unassembled WGS sequence"/>
</dbReference>
<dbReference type="InterPro" id="IPR000644">
    <property type="entry name" value="CBS_dom"/>
</dbReference>
<dbReference type="SUPFAM" id="SSF54631">
    <property type="entry name" value="CBS-domain pair"/>
    <property type="match status" value="1"/>
</dbReference>
<dbReference type="AlphaFoldDB" id="A0A259U2U3"/>
<organism evidence="5 6">
    <name type="scientific">Rubricoccus marinus</name>
    <dbReference type="NCBI Taxonomy" id="716817"/>
    <lineage>
        <taxon>Bacteria</taxon>
        <taxon>Pseudomonadati</taxon>
        <taxon>Rhodothermota</taxon>
        <taxon>Rhodothermia</taxon>
        <taxon>Rhodothermales</taxon>
        <taxon>Rubricoccaceae</taxon>
        <taxon>Rubricoccus</taxon>
    </lineage>
</organism>
<keyword evidence="6" id="KW-1185">Reference proteome</keyword>
<keyword evidence="1" id="KW-0677">Repeat</keyword>
<dbReference type="InParanoid" id="A0A259U2U3"/>
<evidence type="ECO:0000259" key="4">
    <source>
        <dbReference type="PROSITE" id="PS51371"/>
    </source>
</evidence>
<proteinExistence type="predicted"/>
<dbReference type="CDD" id="cd02205">
    <property type="entry name" value="CBS_pair_SF"/>
    <property type="match status" value="1"/>
</dbReference>
<dbReference type="InterPro" id="IPR013785">
    <property type="entry name" value="Aldolase_TIM"/>
</dbReference>